<organism evidence="1 2">
    <name type="scientific">Parapedobacter luteus</name>
    <dbReference type="NCBI Taxonomy" id="623280"/>
    <lineage>
        <taxon>Bacteria</taxon>
        <taxon>Pseudomonadati</taxon>
        <taxon>Bacteroidota</taxon>
        <taxon>Sphingobacteriia</taxon>
        <taxon>Sphingobacteriales</taxon>
        <taxon>Sphingobacteriaceae</taxon>
        <taxon>Parapedobacter</taxon>
    </lineage>
</organism>
<evidence type="ECO:0000313" key="1">
    <source>
        <dbReference type="EMBL" id="SKB36717.1"/>
    </source>
</evidence>
<evidence type="ECO:0000313" key="2">
    <source>
        <dbReference type="Proteomes" id="UP000190541"/>
    </source>
</evidence>
<dbReference type="EMBL" id="FUYS01000002">
    <property type="protein sequence ID" value="SKB36717.1"/>
    <property type="molecule type" value="Genomic_DNA"/>
</dbReference>
<proteinExistence type="predicted"/>
<protein>
    <submittedName>
        <fullName evidence="1">Uncharacterized protein</fullName>
    </submittedName>
</protein>
<accession>A0A1T5APG5</accession>
<keyword evidence="2" id="KW-1185">Reference proteome</keyword>
<dbReference type="STRING" id="623280.SAMN05660226_00940"/>
<sequence length="47" mass="5449">MILLKTGYSSAHNKSVLLHLPQVILRSFRITDYFSKFEIKNTASWHG</sequence>
<dbReference type="AlphaFoldDB" id="A0A1T5APG5"/>
<reference evidence="1 2" key="1">
    <citation type="submission" date="2017-02" db="EMBL/GenBank/DDBJ databases">
        <authorList>
            <person name="Peterson S.W."/>
        </authorList>
    </citation>
    <scope>NUCLEOTIDE SEQUENCE [LARGE SCALE GENOMIC DNA]</scope>
    <source>
        <strain evidence="1 2">DSM 22899</strain>
    </source>
</reference>
<name>A0A1T5APG5_9SPHI</name>
<dbReference type="Proteomes" id="UP000190541">
    <property type="component" value="Unassembled WGS sequence"/>
</dbReference>
<gene>
    <name evidence="1" type="ORF">SAMN05660226_00940</name>
</gene>